<dbReference type="PANTHER" id="PTHR43235:SF1">
    <property type="entry name" value="GLUTAMINE AMIDOTRANSFERASE PB2B2.05-RELATED"/>
    <property type="match status" value="1"/>
</dbReference>
<reference evidence="6 7" key="1">
    <citation type="submission" date="2018-05" db="EMBL/GenBank/DDBJ databases">
        <title>Genomic Encyclopedia of Type Strains, Phase IV (KMG-IV): sequencing the most valuable type-strain genomes for metagenomic binning, comparative biology and taxonomic classification.</title>
        <authorList>
            <person name="Goeker M."/>
        </authorList>
    </citation>
    <scope>NUCLEOTIDE SEQUENCE [LARGE SCALE GENOMIC DNA]</scope>
    <source>
        <strain evidence="6 7">DSM 29661</strain>
    </source>
</reference>
<dbReference type="PANTHER" id="PTHR43235">
    <property type="entry name" value="GLUTAMINE AMIDOTRANSFERASE PB2B2.05-RELATED"/>
    <property type="match status" value="1"/>
</dbReference>
<dbReference type="EC" id="3.5.1.94" evidence="5"/>
<comment type="caution">
    <text evidence="6">The sequence shown here is derived from an EMBL/GenBank/DDBJ whole genome shotgun (WGS) entry which is preliminary data.</text>
</comment>
<evidence type="ECO:0000256" key="3">
    <source>
        <dbReference type="ARBA" id="ARBA00055068"/>
    </source>
</evidence>
<dbReference type="AlphaFoldDB" id="A0A318KX32"/>
<dbReference type="GO" id="GO:0005829">
    <property type="term" value="C:cytosol"/>
    <property type="evidence" value="ECO:0007669"/>
    <property type="project" value="TreeGrafter"/>
</dbReference>
<evidence type="ECO:0000256" key="1">
    <source>
        <dbReference type="ARBA" id="ARBA00011083"/>
    </source>
</evidence>
<dbReference type="FunFam" id="3.40.50.880:FF:000030">
    <property type="entry name" value="Gamma-glutamyl-gamma-aminobutyrate hydrolase PuuD"/>
    <property type="match status" value="1"/>
</dbReference>
<evidence type="ECO:0000313" key="6">
    <source>
        <dbReference type="EMBL" id="PXX82139.1"/>
    </source>
</evidence>
<dbReference type="Pfam" id="PF07722">
    <property type="entry name" value="Peptidase_C26"/>
    <property type="match status" value="1"/>
</dbReference>
<gene>
    <name evidence="6" type="ORF">DFR34_101374</name>
</gene>
<protein>
    <recommendedName>
        <fullName evidence="5">gamma-glutamyl-gamma-aminobutyrate hydrolase</fullName>
        <ecNumber evidence="5">3.5.1.94</ecNumber>
    </recommendedName>
</protein>
<evidence type="ECO:0000256" key="2">
    <source>
        <dbReference type="ARBA" id="ARBA00052718"/>
    </source>
</evidence>
<dbReference type="OrthoDB" id="9813383at2"/>
<comment type="catalytic activity">
    <reaction evidence="2">
        <text>4-(gamma-L-glutamylamino)butanoate + H2O = 4-aminobutanoate + L-glutamate</text>
        <dbReference type="Rhea" id="RHEA:19737"/>
        <dbReference type="ChEBI" id="CHEBI:15377"/>
        <dbReference type="ChEBI" id="CHEBI:29985"/>
        <dbReference type="ChEBI" id="CHEBI:58800"/>
        <dbReference type="ChEBI" id="CHEBI:59888"/>
        <dbReference type="EC" id="3.5.1.94"/>
    </reaction>
</comment>
<dbReference type="SUPFAM" id="SSF52317">
    <property type="entry name" value="Class I glutamine amidotransferase-like"/>
    <property type="match status" value="1"/>
</dbReference>
<dbReference type="RefSeq" id="WP_110389423.1">
    <property type="nucleotide sequence ID" value="NZ_CALCOA010000108.1"/>
</dbReference>
<comment type="pathway">
    <text evidence="4">Amine and polyamine degradation; putrescine degradation; 4-aminobutanoate from putrescine: step 4/4.</text>
</comment>
<dbReference type="EMBL" id="QJKI01000001">
    <property type="protein sequence ID" value="PXX82139.1"/>
    <property type="molecule type" value="Genomic_DNA"/>
</dbReference>
<evidence type="ECO:0000256" key="4">
    <source>
        <dbReference type="ARBA" id="ARBA00060634"/>
    </source>
</evidence>
<comment type="similarity">
    <text evidence="1">Belongs to the peptidase C26 family.</text>
</comment>
<dbReference type="GO" id="GO:0033969">
    <property type="term" value="F:gamma-glutamyl-gamma-aminobutyrate hydrolase activity"/>
    <property type="evidence" value="ECO:0007669"/>
    <property type="project" value="UniProtKB-EC"/>
</dbReference>
<dbReference type="InterPro" id="IPR044668">
    <property type="entry name" value="PuuD-like"/>
</dbReference>
<dbReference type="Gene3D" id="3.40.50.880">
    <property type="match status" value="1"/>
</dbReference>
<dbReference type="InterPro" id="IPR011697">
    <property type="entry name" value="Peptidase_C26"/>
</dbReference>
<organism evidence="6 7">
    <name type="scientific">Rivihabitans pingtungensis</name>
    <dbReference type="NCBI Taxonomy" id="1054498"/>
    <lineage>
        <taxon>Bacteria</taxon>
        <taxon>Pseudomonadati</taxon>
        <taxon>Pseudomonadota</taxon>
        <taxon>Betaproteobacteria</taxon>
        <taxon>Neisseriales</taxon>
        <taxon>Aquaspirillaceae</taxon>
        <taxon>Rivihabitans</taxon>
    </lineage>
</organism>
<evidence type="ECO:0000256" key="5">
    <source>
        <dbReference type="ARBA" id="ARBA00066788"/>
    </source>
</evidence>
<dbReference type="Proteomes" id="UP000247555">
    <property type="component" value="Unassembled WGS sequence"/>
</dbReference>
<keyword evidence="7" id="KW-1185">Reference proteome</keyword>
<keyword evidence="6" id="KW-0378">Hydrolase</keyword>
<dbReference type="GO" id="GO:0006598">
    <property type="term" value="P:polyamine catabolic process"/>
    <property type="evidence" value="ECO:0007669"/>
    <property type="project" value="TreeGrafter"/>
</dbReference>
<sequence length="263" mass="27608">MYAVVGIPCDIKPVGKHPFHAAGVKYVAAVAGGARCLPLLLPALGGQLPLAAALDQFDGVLLTGSLSNVEPQHYAGAASRPGTLHDPARDATTLPLIGEVIARGMPLLGICRGFQEINVALGGTLHQHVQEQAGLADHRDLSGDAPLEVSYGLAHPVRLRPGSLLAQALGVDEIQVNSLHQQGVATLAPGLRAEAHAPDGLIEAFSLPDAPGWLHAVQWHPEWQYAHNPASLALFTAFGEACRQYRQARTGQPALPTPQGEAR</sequence>
<evidence type="ECO:0000313" key="7">
    <source>
        <dbReference type="Proteomes" id="UP000247555"/>
    </source>
</evidence>
<comment type="function">
    <text evidence="3">Involved in the breakdown of putrescine via hydrolysis of the gamma-glutamyl linkage of gamma-glutamyl-gamma-aminobutyrate.</text>
</comment>
<dbReference type="CDD" id="cd01745">
    <property type="entry name" value="GATase1_2"/>
    <property type="match status" value="1"/>
</dbReference>
<accession>A0A318KX32</accession>
<dbReference type="InterPro" id="IPR029062">
    <property type="entry name" value="Class_I_gatase-like"/>
</dbReference>
<proteinExistence type="inferred from homology"/>
<name>A0A318KX32_9NEIS</name>
<dbReference type="PROSITE" id="PS51273">
    <property type="entry name" value="GATASE_TYPE_1"/>
    <property type="match status" value="1"/>
</dbReference>